<dbReference type="InterPro" id="IPR006876">
    <property type="entry name" value="LMBR1-like_membr_prot"/>
</dbReference>
<organism evidence="6 7">
    <name type="scientific">Thalassiosira oceanica</name>
    <name type="common">Marine diatom</name>
    <dbReference type="NCBI Taxonomy" id="159749"/>
    <lineage>
        <taxon>Eukaryota</taxon>
        <taxon>Sar</taxon>
        <taxon>Stramenopiles</taxon>
        <taxon>Ochrophyta</taxon>
        <taxon>Bacillariophyta</taxon>
        <taxon>Coscinodiscophyceae</taxon>
        <taxon>Thalassiosirophycidae</taxon>
        <taxon>Thalassiosirales</taxon>
        <taxon>Thalassiosiraceae</taxon>
        <taxon>Thalassiosira</taxon>
    </lineage>
</organism>
<sequence length="154" mass="17228">MDVYHVTVVAFVLLTVVGVYLIVKYQHPDDKNDAYLPKLVVLFGFVLSGATVLMLPLNVANNEGYAGCDGFDTAICGGINMTLFWTVIYWLIPAWVFLLIPFSIFFYEADDGMLIYSWGEISDELRSKITSIRVGPQVEDIPDGTFKGCRNLTE</sequence>
<dbReference type="PANTHER" id="PTHR31652:SF0">
    <property type="entry name" value="LIMR FAMILY PROTEIN DDB_G0283707-RELATED"/>
    <property type="match status" value="1"/>
</dbReference>
<gene>
    <name evidence="6" type="ORF">THAOC_32924</name>
</gene>
<dbReference type="GO" id="GO:0016020">
    <property type="term" value="C:membrane"/>
    <property type="evidence" value="ECO:0007669"/>
    <property type="project" value="UniProtKB-SubCell"/>
</dbReference>
<evidence type="ECO:0000256" key="3">
    <source>
        <dbReference type="ARBA" id="ARBA00022989"/>
    </source>
</evidence>
<feature type="non-terminal residue" evidence="6">
    <location>
        <position position="154"/>
    </location>
</feature>
<evidence type="ECO:0000313" key="6">
    <source>
        <dbReference type="EMBL" id="EJK48296.1"/>
    </source>
</evidence>
<feature type="transmembrane region" description="Helical" evidence="5">
    <location>
        <begin position="87"/>
        <end position="107"/>
    </location>
</feature>
<dbReference type="Proteomes" id="UP000266841">
    <property type="component" value="Unassembled WGS sequence"/>
</dbReference>
<accession>K0RHA4</accession>
<evidence type="ECO:0000313" key="7">
    <source>
        <dbReference type="Proteomes" id="UP000266841"/>
    </source>
</evidence>
<feature type="transmembrane region" description="Helical" evidence="5">
    <location>
        <begin position="35"/>
        <end position="55"/>
    </location>
</feature>
<dbReference type="eggNOG" id="ENOG502QPKQ">
    <property type="taxonomic scope" value="Eukaryota"/>
</dbReference>
<keyword evidence="7" id="KW-1185">Reference proteome</keyword>
<evidence type="ECO:0000256" key="1">
    <source>
        <dbReference type="ARBA" id="ARBA00004141"/>
    </source>
</evidence>
<name>K0RHA4_THAOC</name>
<dbReference type="Pfam" id="PF04791">
    <property type="entry name" value="LMBR1"/>
    <property type="match status" value="1"/>
</dbReference>
<feature type="transmembrane region" description="Helical" evidence="5">
    <location>
        <begin position="6"/>
        <end position="23"/>
    </location>
</feature>
<evidence type="ECO:0000256" key="5">
    <source>
        <dbReference type="SAM" id="Phobius"/>
    </source>
</evidence>
<dbReference type="EMBL" id="AGNL01046037">
    <property type="protein sequence ID" value="EJK48296.1"/>
    <property type="molecule type" value="Genomic_DNA"/>
</dbReference>
<keyword evidence="2 5" id="KW-0812">Transmembrane</keyword>
<protein>
    <submittedName>
        <fullName evidence="6">Uncharacterized protein</fullName>
    </submittedName>
</protein>
<comment type="subcellular location">
    <subcellularLocation>
        <location evidence="1">Membrane</location>
        <topology evidence="1">Multi-pass membrane protein</topology>
    </subcellularLocation>
</comment>
<keyword evidence="3 5" id="KW-1133">Transmembrane helix</keyword>
<proteinExistence type="predicted"/>
<dbReference type="OrthoDB" id="73273at2759"/>
<evidence type="ECO:0000256" key="4">
    <source>
        <dbReference type="ARBA" id="ARBA00023136"/>
    </source>
</evidence>
<reference evidence="6 7" key="1">
    <citation type="journal article" date="2012" name="Genome Biol.">
        <title>Genome and low-iron response of an oceanic diatom adapted to chronic iron limitation.</title>
        <authorList>
            <person name="Lommer M."/>
            <person name="Specht M."/>
            <person name="Roy A.S."/>
            <person name="Kraemer L."/>
            <person name="Andreson R."/>
            <person name="Gutowska M.A."/>
            <person name="Wolf J."/>
            <person name="Bergner S.V."/>
            <person name="Schilhabel M.B."/>
            <person name="Klostermeier U.C."/>
            <person name="Beiko R.G."/>
            <person name="Rosenstiel P."/>
            <person name="Hippler M."/>
            <person name="Laroche J."/>
        </authorList>
    </citation>
    <scope>NUCLEOTIDE SEQUENCE [LARGE SCALE GENOMIC DNA]</scope>
    <source>
        <strain evidence="6 7">CCMP1005</strain>
    </source>
</reference>
<comment type="caution">
    <text evidence="6">The sequence shown here is derived from an EMBL/GenBank/DDBJ whole genome shotgun (WGS) entry which is preliminary data.</text>
</comment>
<dbReference type="AlphaFoldDB" id="K0RHA4"/>
<keyword evidence="4 5" id="KW-0472">Membrane</keyword>
<dbReference type="PANTHER" id="PTHR31652">
    <property type="entry name" value="LIMR FAMILY PROTEIN DDB_G0283707-RELATED"/>
    <property type="match status" value="1"/>
</dbReference>
<evidence type="ECO:0000256" key="2">
    <source>
        <dbReference type="ARBA" id="ARBA00022692"/>
    </source>
</evidence>